<gene>
    <name evidence="2" type="ORF">CQW29_06835</name>
</gene>
<evidence type="ECO:0000313" key="3">
    <source>
        <dbReference type="Proteomes" id="UP000239181"/>
    </source>
</evidence>
<name>A0A2S9IFE6_9GAMM</name>
<reference evidence="2 3" key="1">
    <citation type="submission" date="2017-10" db="EMBL/GenBank/DDBJ databases">
        <title>Draft genome of two endophytic bacteria isolated from 'guarana' Paullinia cupana (Mart.) Ducke.</title>
        <authorList>
            <person name="Siqueira K.A."/>
            <person name="Liotti R.G."/>
            <person name="Mendes T.A."/>
            <person name="Soares M.A."/>
        </authorList>
    </citation>
    <scope>NUCLEOTIDE SEQUENCE [LARGE SCALE GENOMIC DNA]</scope>
    <source>
        <strain evidence="2 3">342</strain>
    </source>
</reference>
<organism evidence="2 3">
    <name type="scientific">Pantoea coffeiphila</name>
    <dbReference type="NCBI Taxonomy" id="1465635"/>
    <lineage>
        <taxon>Bacteria</taxon>
        <taxon>Pseudomonadati</taxon>
        <taxon>Pseudomonadota</taxon>
        <taxon>Gammaproteobacteria</taxon>
        <taxon>Enterobacterales</taxon>
        <taxon>Erwiniaceae</taxon>
        <taxon>Pantoea</taxon>
    </lineage>
</organism>
<keyword evidence="3" id="KW-1185">Reference proteome</keyword>
<protein>
    <submittedName>
        <fullName evidence="2">Uncharacterized protein</fullName>
    </submittedName>
</protein>
<evidence type="ECO:0000313" key="2">
    <source>
        <dbReference type="EMBL" id="PRD16511.1"/>
    </source>
</evidence>
<proteinExistence type="predicted"/>
<dbReference type="RefSeq" id="WP_105591954.1">
    <property type="nucleotide sequence ID" value="NZ_PDET01000003.1"/>
</dbReference>
<dbReference type="OrthoDB" id="6540211at2"/>
<accession>A0A2S9IFE6</accession>
<sequence>MKYLLPTLLLFTAASASAADEQQTQASYINHLCSVVVKQPEASADYYLQKIKEMSMRGESASALNKDEFDQEIAEEVVNSWQSLSPEQRQQAKSTDACQQLMASEFQQAD</sequence>
<dbReference type="AlphaFoldDB" id="A0A2S9IFE6"/>
<evidence type="ECO:0000256" key="1">
    <source>
        <dbReference type="SAM" id="SignalP"/>
    </source>
</evidence>
<dbReference type="EMBL" id="PDET01000003">
    <property type="protein sequence ID" value="PRD16511.1"/>
    <property type="molecule type" value="Genomic_DNA"/>
</dbReference>
<feature type="signal peptide" evidence="1">
    <location>
        <begin position="1"/>
        <end position="18"/>
    </location>
</feature>
<comment type="caution">
    <text evidence="2">The sequence shown here is derived from an EMBL/GenBank/DDBJ whole genome shotgun (WGS) entry which is preliminary data.</text>
</comment>
<feature type="chain" id="PRO_5015392809" evidence="1">
    <location>
        <begin position="19"/>
        <end position="110"/>
    </location>
</feature>
<dbReference type="Proteomes" id="UP000239181">
    <property type="component" value="Unassembled WGS sequence"/>
</dbReference>
<keyword evidence="1" id="KW-0732">Signal</keyword>